<sequence>MAPSMENTTVIIGSGIIGLSTAYYLSSPASKTRPQNIHLVESSPELFIGSSGFAGGFLAENWFAPTVASLGALSYSLHRSLATEHNGRERWGYCPSVALSLTQDTDDEAESAIGGNGPDWLRDGSSRATTAGSQEAGAGERPEWLNSEAGTLDGISEVGRVAQVDPRRLCEFLLEECLSRGVVLHQPARVVAITKNEENVLAGVVIQEEQGLEVKVACTHVLITAGSWTPLVFQSLFPHSTLKIPVFALAGHSLLVKSPRWTRSQESGGCHAVFAADTLGFSPEIFSRLGEEIYMAGLNSKMMELPANAADVTTREEDIEKLRQAARTILGIPQHENLEVIRESLCFRPITSSGRPVLSRVPDSELGGLYTHGGGRGGVFVSAGHGAWGVSQSLGTGMVMAEMMEGKTPSAKVEALSLRG</sequence>
<protein>
    <submittedName>
        <fullName evidence="3">Fad dependent oxidoreductase superfamily</fullName>
    </submittedName>
</protein>
<feature type="domain" description="FAD dependent oxidoreductase" evidence="2">
    <location>
        <begin position="10"/>
        <end position="403"/>
    </location>
</feature>
<dbReference type="EMBL" id="SNSC02000004">
    <property type="protein sequence ID" value="TID25342.1"/>
    <property type="molecule type" value="Genomic_DNA"/>
</dbReference>
<dbReference type="SUPFAM" id="SSF51905">
    <property type="entry name" value="FAD/NAD(P)-binding domain"/>
    <property type="match status" value="1"/>
</dbReference>
<dbReference type="GO" id="GO:0005770">
    <property type="term" value="C:late endosome"/>
    <property type="evidence" value="ECO:0007669"/>
    <property type="project" value="TreeGrafter"/>
</dbReference>
<organism evidence="3 4">
    <name type="scientific">Venturia nashicola</name>
    <dbReference type="NCBI Taxonomy" id="86259"/>
    <lineage>
        <taxon>Eukaryota</taxon>
        <taxon>Fungi</taxon>
        <taxon>Dikarya</taxon>
        <taxon>Ascomycota</taxon>
        <taxon>Pezizomycotina</taxon>
        <taxon>Dothideomycetes</taxon>
        <taxon>Pleosporomycetidae</taxon>
        <taxon>Venturiales</taxon>
        <taxon>Venturiaceae</taxon>
        <taxon>Venturia</taxon>
    </lineage>
</organism>
<dbReference type="Pfam" id="PF01266">
    <property type="entry name" value="DAO"/>
    <property type="match status" value="1"/>
</dbReference>
<dbReference type="InterPro" id="IPR006076">
    <property type="entry name" value="FAD-dep_OxRdtase"/>
</dbReference>
<gene>
    <name evidence="3" type="ORF">E6O75_ATG04547</name>
</gene>
<reference evidence="3 4" key="1">
    <citation type="submission" date="2019-04" db="EMBL/GenBank/DDBJ databases">
        <title>High contiguity whole genome sequence and gene annotation resource for two Venturia nashicola isolates.</title>
        <authorList>
            <person name="Prokchorchik M."/>
            <person name="Won K."/>
            <person name="Lee Y."/>
            <person name="Choi E.D."/>
            <person name="Segonzac C."/>
            <person name="Sohn K.H."/>
        </authorList>
    </citation>
    <scope>NUCLEOTIDE SEQUENCE [LARGE SCALE GENOMIC DNA]</scope>
    <source>
        <strain evidence="3 4">PRI2</strain>
    </source>
</reference>
<evidence type="ECO:0000259" key="2">
    <source>
        <dbReference type="Pfam" id="PF01266"/>
    </source>
</evidence>
<dbReference type="Proteomes" id="UP000298493">
    <property type="component" value="Unassembled WGS sequence"/>
</dbReference>
<evidence type="ECO:0000313" key="4">
    <source>
        <dbReference type="Proteomes" id="UP000298493"/>
    </source>
</evidence>
<dbReference type="Gene3D" id="3.50.50.60">
    <property type="entry name" value="FAD/NAD(P)-binding domain"/>
    <property type="match status" value="1"/>
</dbReference>
<dbReference type="PANTHER" id="PTHR13847:SF185">
    <property type="entry name" value="FAD DEPENDENT OXIDOREDUCTASE SUPERFAMILY (AFU_ORTHOLOGUE AFUA_3G02360)"/>
    <property type="match status" value="1"/>
</dbReference>
<proteinExistence type="predicted"/>
<dbReference type="AlphaFoldDB" id="A0A4Z1PR22"/>
<keyword evidence="4" id="KW-1185">Reference proteome</keyword>
<dbReference type="InterPro" id="IPR036188">
    <property type="entry name" value="FAD/NAD-bd_sf"/>
</dbReference>
<comment type="caution">
    <text evidence="3">The sequence shown here is derived from an EMBL/GenBank/DDBJ whole genome shotgun (WGS) entry which is preliminary data.</text>
</comment>
<accession>A0A4Z1PR22</accession>
<dbReference type="GO" id="GO:0042147">
    <property type="term" value="P:retrograde transport, endosome to Golgi"/>
    <property type="evidence" value="ECO:0007669"/>
    <property type="project" value="TreeGrafter"/>
</dbReference>
<name>A0A4Z1PR22_9PEZI</name>
<feature type="region of interest" description="Disordered" evidence="1">
    <location>
        <begin position="105"/>
        <end position="142"/>
    </location>
</feature>
<evidence type="ECO:0000256" key="1">
    <source>
        <dbReference type="SAM" id="MobiDB-lite"/>
    </source>
</evidence>
<dbReference type="Gene3D" id="3.30.9.10">
    <property type="entry name" value="D-Amino Acid Oxidase, subunit A, domain 2"/>
    <property type="match status" value="1"/>
</dbReference>
<dbReference type="GO" id="GO:0005829">
    <property type="term" value="C:cytosol"/>
    <property type="evidence" value="ECO:0007669"/>
    <property type="project" value="GOC"/>
</dbReference>
<dbReference type="PANTHER" id="PTHR13847">
    <property type="entry name" value="SARCOSINE DEHYDROGENASE-RELATED"/>
    <property type="match status" value="1"/>
</dbReference>
<evidence type="ECO:0000313" key="3">
    <source>
        <dbReference type="EMBL" id="TID25342.1"/>
    </source>
</evidence>
<dbReference type="STRING" id="86259.A0A4Z1PR22"/>